<proteinExistence type="predicted"/>
<dbReference type="Proteomes" id="UP000321749">
    <property type="component" value="Unassembled WGS sequence"/>
</dbReference>
<reference evidence="1 2" key="1">
    <citation type="submission" date="2019-07" db="EMBL/GenBank/DDBJ databases">
        <title>Whole genome shotgun sequence of Agrococcus baldri NBRC 103055.</title>
        <authorList>
            <person name="Hosoyama A."/>
            <person name="Uohara A."/>
            <person name="Ohji S."/>
            <person name="Ichikawa N."/>
        </authorList>
    </citation>
    <scope>NUCLEOTIDE SEQUENCE [LARGE SCALE GENOMIC DNA]</scope>
    <source>
        <strain evidence="1 2">NBRC 103055</strain>
    </source>
</reference>
<dbReference type="Pfam" id="PF19786">
    <property type="entry name" value="DUF6270"/>
    <property type="match status" value="1"/>
</dbReference>
<comment type="caution">
    <text evidence="1">The sequence shown here is derived from an EMBL/GenBank/DDBJ whole genome shotgun (WGS) entry which is preliminary data.</text>
</comment>
<keyword evidence="2" id="KW-1185">Reference proteome</keyword>
<dbReference type="AlphaFoldDB" id="A0AA87UWT6"/>
<evidence type="ECO:0000313" key="2">
    <source>
        <dbReference type="Proteomes" id="UP000321749"/>
    </source>
</evidence>
<protein>
    <submittedName>
        <fullName evidence="1">Uncharacterized protein</fullName>
    </submittedName>
</protein>
<dbReference type="EMBL" id="BJUU01000004">
    <property type="protein sequence ID" value="GEK79697.1"/>
    <property type="molecule type" value="Genomic_DNA"/>
</dbReference>
<accession>A0AA87UWT6</accession>
<gene>
    <name evidence="1" type="ORF">ABA31_10480</name>
</gene>
<organism evidence="1 2">
    <name type="scientific">Agrococcus baldri</name>
    <dbReference type="NCBI Taxonomy" id="153730"/>
    <lineage>
        <taxon>Bacteria</taxon>
        <taxon>Bacillati</taxon>
        <taxon>Actinomycetota</taxon>
        <taxon>Actinomycetes</taxon>
        <taxon>Micrococcales</taxon>
        <taxon>Microbacteriaceae</taxon>
        <taxon>Agrococcus</taxon>
    </lineage>
</organism>
<name>A0AA87UWT6_9MICO</name>
<evidence type="ECO:0000313" key="1">
    <source>
        <dbReference type="EMBL" id="GEK79697.1"/>
    </source>
</evidence>
<sequence length="285" mass="31987">MKAILAAPVVAFNRWSPVSENERAATRVLVFGSCVARDSIEFADAESVDLRGYVARQSLISAGDDATAHLPDSLGITSKFQERMIRNDFAGNLLVRLESMADEIDVLLWDLADERHGVHRFPDGRVVTRSIDTIRAASVSEVLEAAEHIPFGSDEHFELWKQHVDAFDERLRALGLFDRTVVLEVPWALRTTEGKTTPWSMGVRAGDANKHYQRYYDYLRQTGHKMVELPVEVVLADPNHKWGLAPFHYTPEVYREVLWQLREVHGVKGLLAADGPDAGDEPTDA</sequence>
<dbReference type="InterPro" id="IPR046237">
    <property type="entry name" value="DUF6270"/>
</dbReference>